<dbReference type="Gene3D" id="3.40.50.880">
    <property type="match status" value="1"/>
</dbReference>
<organism evidence="2 3">
    <name type="scientific">Rhodanobacter umsongensis</name>
    <dbReference type="NCBI Taxonomy" id="633153"/>
    <lineage>
        <taxon>Bacteria</taxon>
        <taxon>Pseudomonadati</taxon>
        <taxon>Pseudomonadota</taxon>
        <taxon>Gammaproteobacteria</taxon>
        <taxon>Lysobacterales</taxon>
        <taxon>Rhodanobacteraceae</taxon>
        <taxon>Rhodanobacter</taxon>
    </lineage>
</organism>
<accession>A0ABW0JRE8</accession>
<keyword evidence="3" id="KW-1185">Reference proteome</keyword>
<dbReference type="InterPro" id="IPR029062">
    <property type="entry name" value="Class_I_gatase-like"/>
</dbReference>
<reference evidence="3" key="1">
    <citation type="journal article" date="2019" name="Int. J. Syst. Evol. Microbiol.">
        <title>The Global Catalogue of Microorganisms (GCM) 10K type strain sequencing project: providing services to taxonomists for standard genome sequencing and annotation.</title>
        <authorList>
            <consortium name="The Broad Institute Genomics Platform"/>
            <consortium name="The Broad Institute Genome Sequencing Center for Infectious Disease"/>
            <person name="Wu L."/>
            <person name="Ma J."/>
        </authorList>
    </citation>
    <scope>NUCLEOTIDE SEQUENCE [LARGE SCALE GENOMIC DNA]</scope>
    <source>
        <strain evidence="3">JCM 17130</strain>
    </source>
</reference>
<name>A0ABW0JRE8_9GAMM</name>
<comment type="caution">
    <text evidence="2">The sequence shown here is derived from an EMBL/GenBank/DDBJ whole genome shotgun (WGS) entry which is preliminary data.</text>
</comment>
<proteinExistence type="predicted"/>
<protein>
    <submittedName>
        <fullName evidence="2">DJ-1/PfpI family protein</fullName>
    </submittedName>
</protein>
<evidence type="ECO:0000259" key="1">
    <source>
        <dbReference type="Pfam" id="PF01965"/>
    </source>
</evidence>
<dbReference type="SUPFAM" id="SSF52317">
    <property type="entry name" value="Class I glutamine amidotransferase-like"/>
    <property type="match status" value="1"/>
</dbReference>
<dbReference type="PANTHER" id="PTHR43130:SF3">
    <property type="entry name" value="HTH-TYPE TRANSCRIPTIONAL REGULATOR RV1931C"/>
    <property type="match status" value="1"/>
</dbReference>
<dbReference type="InterPro" id="IPR002818">
    <property type="entry name" value="DJ-1/PfpI"/>
</dbReference>
<dbReference type="PANTHER" id="PTHR43130">
    <property type="entry name" value="ARAC-FAMILY TRANSCRIPTIONAL REGULATOR"/>
    <property type="match status" value="1"/>
</dbReference>
<feature type="domain" description="DJ-1/PfpI" evidence="1">
    <location>
        <begin position="5"/>
        <end position="169"/>
    </location>
</feature>
<dbReference type="InterPro" id="IPR052158">
    <property type="entry name" value="INH-QAR"/>
</dbReference>
<sequence>MRDTVHYLIFDGFADWQAALALCEVRRPGDWRVQTVGFTRAPVISMGGLAVQPDVSLAQLDPQRAALLIVPGGHLWQRGEGESAVTTIRRLHADGAPVAGIDSGVLALARAGLLDRCRHTGNWPGQIAAQVPAYDGADQYDDQVLAVSDGGVISASHLGSVEFAREVIRTLDLYSASDREHWFRLFKHAQLPPWCVGEAVAA</sequence>
<dbReference type="RefSeq" id="WP_377306946.1">
    <property type="nucleotide sequence ID" value="NZ_JBHSMK010000011.1"/>
</dbReference>
<evidence type="ECO:0000313" key="2">
    <source>
        <dbReference type="EMBL" id="MFC5438330.1"/>
    </source>
</evidence>
<dbReference type="Proteomes" id="UP001596013">
    <property type="component" value="Unassembled WGS sequence"/>
</dbReference>
<evidence type="ECO:0000313" key="3">
    <source>
        <dbReference type="Proteomes" id="UP001596013"/>
    </source>
</evidence>
<dbReference type="Pfam" id="PF01965">
    <property type="entry name" value="DJ-1_PfpI"/>
    <property type="match status" value="1"/>
</dbReference>
<dbReference type="EMBL" id="JBHSMK010000011">
    <property type="protein sequence ID" value="MFC5438330.1"/>
    <property type="molecule type" value="Genomic_DNA"/>
</dbReference>
<gene>
    <name evidence="2" type="ORF">ACFPME_17345</name>
</gene>